<organism evidence="1 2">
    <name type="scientific">Liquorilactobacillus mali</name>
    <dbReference type="NCBI Taxonomy" id="1618"/>
    <lineage>
        <taxon>Bacteria</taxon>
        <taxon>Bacillati</taxon>
        <taxon>Bacillota</taxon>
        <taxon>Bacilli</taxon>
        <taxon>Lactobacillales</taxon>
        <taxon>Lactobacillaceae</taxon>
        <taxon>Liquorilactobacillus</taxon>
    </lineage>
</organism>
<evidence type="ECO:0000313" key="2">
    <source>
        <dbReference type="Proteomes" id="UP000051727"/>
    </source>
</evidence>
<comment type="caution">
    <text evidence="1">The sequence shown here is derived from an EMBL/GenBank/DDBJ whole genome shotgun (WGS) entry which is preliminary data.</text>
</comment>
<dbReference type="InterPro" id="IPR006448">
    <property type="entry name" value="Phage_term_ssu_P27"/>
</dbReference>
<accession>A0A0R2FRK6</accession>
<evidence type="ECO:0000313" key="1">
    <source>
        <dbReference type="EMBL" id="KRN31106.1"/>
    </source>
</evidence>
<dbReference type="Pfam" id="PF05119">
    <property type="entry name" value="Terminase_4"/>
    <property type="match status" value="1"/>
</dbReference>
<dbReference type="PATRIC" id="fig|1618.3.peg.1949"/>
<sequence length="104" mass="11502">MGVLNQKKMREELLSKINSDSQIEIEKVERYCLLVKHFAAIERKVGNNNLVVVKNGSQEYWKVNPGISEMNKINAQLINLGKDMGLSAPPGSIQGDDYGAGDLV</sequence>
<proteinExistence type="predicted"/>
<dbReference type="Proteomes" id="UP000051727">
    <property type="component" value="Unassembled WGS sequence"/>
</dbReference>
<gene>
    <name evidence="1" type="ORF">IV36_GL001911</name>
</gene>
<name>A0A0R2FRK6_9LACO</name>
<dbReference type="STRING" id="1618.IV36_GL001911"/>
<reference evidence="1 2" key="1">
    <citation type="journal article" date="2015" name="Genome Announc.">
        <title>Expanding the biotechnology potential of lactobacilli through comparative genomics of 213 strains and associated genera.</title>
        <authorList>
            <person name="Sun Z."/>
            <person name="Harris H.M."/>
            <person name="McCann A."/>
            <person name="Guo C."/>
            <person name="Argimon S."/>
            <person name="Zhang W."/>
            <person name="Yang X."/>
            <person name="Jeffery I.B."/>
            <person name="Cooney J.C."/>
            <person name="Kagawa T.F."/>
            <person name="Liu W."/>
            <person name="Song Y."/>
            <person name="Salvetti E."/>
            <person name="Wrobel A."/>
            <person name="Rasinkangas P."/>
            <person name="Parkhill J."/>
            <person name="Rea M.C."/>
            <person name="O'Sullivan O."/>
            <person name="Ritari J."/>
            <person name="Douillard F.P."/>
            <person name="Paul Ross R."/>
            <person name="Yang R."/>
            <person name="Briner A.E."/>
            <person name="Felis G.E."/>
            <person name="de Vos W.M."/>
            <person name="Barrangou R."/>
            <person name="Klaenhammer T.R."/>
            <person name="Caufield P.W."/>
            <person name="Cui Y."/>
            <person name="Zhang H."/>
            <person name="O'Toole P.W."/>
        </authorList>
    </citation>
    <scope>NUCLEOTIDE SEQUENCE [LARGE SCALE GENOMIC DNA]</scope>
    <source>
        <strain evidence="1 2">ATCC 27304</strain>
    </source>
</reference>
<protein>
    <recommendedName>
        <fullName evidence="3">P27 family phage terminase small subunit</fullName>
    </recommendedName>
</protein>
<evidence type="ECO:0008006" key="3">
    <source>
        <dbReference type="Google" id="ProtNLM"/>
    </source>
</evidence>
<dbReference type="EMBL" id="JQAR01000005">
    <property type="protein sequence ID" value="KRN31106.1"/>
    <property type="molecule type" value="Genomic_DNA"/>
</dbReference>
<dbReference type="AlphaFoldDB" id="A0A0R2FRK6"/>